<protein>
    <submittedName>
        <fullName evidence="1">Uncharacterized protein</fullName>
    </submittedName>
</protein>
<accession>L7C9C8</accession>
<organism evidence="1 2">
    <name type="scientific">Rhodopirellula baltica SWK14</name>
    <dbReference type="NCBI Taxonomy" id="993516"/>
    <lineage>
        <taxon>Bacteria</taxon>
        <taxon>Pseudomonadati</taxon>
        <taxon>Planctomycetota</taxon>
        <taxon>Planctomycetia</taxon>
        <taxon>Pirellulales</taxon>
        <taxon>Pirellulaceae</taxon>
        <taxon>Rhodopirellula</taxon>
    </lineage>
</organism>
<dbReference type="EMBL" id="AMWG01000183">
    <property type="protein sequence ID" value="ELP29716.1"/>
    <property type="molecule type" value="Genomic_DNA"/>
</dbReference>
<gene>
    <name evidence="1" type="ORF">RBSWK_06335</name>
</gene>
<proteinExistence type="predicted"/>
<evidence type="ECO:0000313" key="2">
    <source>
        <dbReference type="Proteomes" id="UP000010959"/>
    </source>
</evidence>
<reference evidence="1 2" key="1">
    <citation type="journal article" date="2013" name="Mar. Genomics">
        <title>Expression of sulfatases in Rhodopirellula baltica and the diversity of sulfatases in the genus Rhodopirellula.</title>
        <authorList>
            <person name="Wegner C.E."/>
            <person name="Richter-Heitmann T."/>
            <person name="Klindworth A."/>
            <person name="Klockow C."/>
            <person name="Richter M."/>
            <person name="Achstetter T."/>
            <person name="Glockner F.O."/>
            <person name="Harder J."/>
        </authorList>
    </citation>
    <scope>NUCLEOTIDE SEQUENCE [LARGE SCALE GENOMIC DNA]</scope>
    <source>
        <strain evidence="1 2">SWK14</strain>
    </source>
</reference>
<dbReference type="PATRIC" id="fig|993516.3.peg.6796"/>
<comment type="caution">
    <text evidence="1">The sequence shown here is derived from an EMBL/GenBank/DDBJ whole genome shotgun (WGS) entry which is preliminary data.</text>
</comment>
<dbReference type="Proteomes" id="UP000010959">
    <property type="component" value="Unassembled WGS sequence"/>
</dbReference>
<sequence>MPATSAPPTGKPAYPSESASCKQMLLVFSKRICLHRHGDSDKLNTIQPGKRL</sequence>
<dbReference type="AlphaFoldDB" id="L7C9C8"/>
<evidence type="ECO:0000313" key="1">
    <source>
        <dbReference type="EMBL" id="ELP29716.1"/>
    </source>
</evidence>
<name>L7C9C8_RHOBT</name>